<dbReference type="Proteomes" id="UP000046176">
    <property type="component" value="Unassembled WGS sequence"/>
</dbReference>
<evidence type="ECO:0000313" key="1">
    <source>
        <dbReference type="EMBL" id="CDZ32186.1"/>
    </source>
</evidence>
<proteinExistence type="predicted"/>
<reference evidence="1 2" key="1">
    <citation type="submission" date="2014-08" db="EMBL/GenBank/DDBJ databases">
        <authorList>
            <person name="Chen Y.-H."/>
        </authorList>
    </citation>
    <scope>NUCLEOTIDE SEQUENCE [LARGE SCALE GENOMIC DNA]</scope>
</reference>
<evidence type="ECO:0000313" key="2">
    <source>
        <dbReference type="Proteomes" id="UP000046176"/>
    </source>
</evidence>
<dbReference type="RefSeq" id="WP_046665206.1">
    <property type="nucleotide sequence ID" value="NZ_CCRH01000002.1"/>
</dbReference>
<accession>A0A0T7FB13</accession>
<sequence length="94" mass="10400">MNDHFKPARITEDAIQHLDAALKSLCLEAFRGDDIADMRPVEHFTIAEDLKRIDSAIGPKGESIFARIADSIQEAYVEILAARAALASPAPRRR</sequence>
<name>A0A0T7FB13_NEOGA</name>
<gene>
    <name evidence="1" type="ORF">NGAL_HAMBI1145_09570</name>
</gene>
<protein>
    <submittedName>
        <fullName evidence="1">Uncharacterized protein</fullName>
    </submittedName>
</protein>
<organism evidence="1 2">
    <name type="scientific">Neorhizobium galegae bv. officinalis</name>
    <dbReference type="NCBI Taxonomy" id="323656"/>
    <lineage>
        <taxon>Bacteria</taxon>
        <taxon>Pseudomonadati</taxon>
        <taxon>Pseudomonadota</taxon>
        <taxon>Alphaproteobacteria</taxon>
        <taxon>Hyphomicrobiales</taxon>
        <taxon>Rhizobiaceae</taxon>
        <taxon>Rhizobium/Agrobacterium group</taxon>
        <taxon>Neorhizobium</taxon>
    </lineage>
</organism>
<dbReference type="EMBL" id="CCRH01000002">
    <property type="protein sequence ID" value="CDZ32186.1"/>
    <property type="molecule type" value="Genomic_DNA"/>
</dbReference>
<dbReference type="AlphaFoldDB" id="A0A0T7FB13"/>